<dbReference type="Proteomes" id="UP001187192">
    <property type="component" value="Unassembled WGS sequence"/>
</dbReference>
<evidence type="ECO:0000313" key="3">
    <source>
        <dbReference type="Proteomes" id="UP001187192"/>
    </source>
</evidence>
<protein>
    <submittedName>
        <fullName evidence="2">Uncharacterized protein</fullName>
    </submittedName>
</protein>
<name>A0AA87ZWV7_FICCA</name>
<organism evidence="2 3">
    <name type="scientific">Ficus carica</name>
    <name type="common">Common fig</name>
    <dbReference type="NCBI Taxonomy" id="3494"/>
    <lineage>
        <taxon>Eukaryota</taxon>
        <taxon>Viridiplantae</taxon>
        <taxon>Streptophyta</taxon>
        <taxon>Embryophyta</taxon>
        <taxon>Tracheophyta</taxon>
        <taxon>Spermatophyta</taxon>
        <taxon>Magnoliopsida</taxon>
        <taxon>eudicotyledons</taxon>
        <taxon>Gunneridae</taxon>
        <taxon>Pentapetalae</taxon>
        <taxon>rosids</taxon>
        <taxon>fabids</taxon>
        <taxon>Rosales</taxon>
        <taxon>Moraceae</taxon>
        <taxon>Ficeae</taxon>
        <taxon>Ficus</taxon>
    </lineage>
</organism>
<accession>A0AA87ZWV7</accession>
<evidence type="ECO:0000256" key="1">
    <source>
        <dbReference type="SAM" id="MobiDB-lite"/>
    </source>
</evidence>
<evidence type="ECO:0000313" key="2">
    <source>
        <dbReference type="EMBL" id="GMN33466.1"/>
    </source>
</evidence>
<reference evidence="2" key="1">
    <citation type="submission" date="2023-07" db="EMBL/GenBank/DDBJ databases">
        <title>draft genome sequence of fig (Ficus carica).</title>
        <authorList>
            <person name="Takahashi T."/>
            <person name="Nishimura K."/>
        </authorList>
    </citation>
    <scope>NUCLEOTIDE SEQUENCE</scope>
</reference>
<gene>
    <name evidence="2" type="ORF">TIFTF001_004187</name>
</gene>
<dbReference type="AlphaFoldDB" id="A0AA87ZWV7"/>
<keyword evidence="3" id="KW-1185">Reference proteome</keyword>
<dbReference type="EMBL" id="BTGU01000004">
    <property type="protein sequence ID" value="GMN33466.1"/>
    <property type="molecule type" value="Genomic_DNA"/>
</dbReference>
<proteinExistence type="predicted"/>
<comment type="caution">
    <text evidence="2">The sequence shown here is derived from an EMBL/GenBank/DDBJ whole genome shotgun (WGS) entry which is preliminary data.</text>
</comment>
<feature type="region of interest" description="Disordered" evidence="1">
    <location>
        <begin position="1"/>
        <end position="40"/>
    </location>
</feature>
<sequence>MASPCHLRQQTLSHPQPPLSRRSAASECSSHAPPCGTGVEEGFVPIEKPGIIGTRVSADDVDLAVGGGVSRALQLGHDVDRWDRDELEVGVAVDGEPVVVGSDVEVEEGLGEVAVGPVGEEVWGGDGGPEGLRDRLEDRVVLSGKACQNVERDCVREGRDEMLYVRLRRLFRGGHW</sequence>